<protein>
    <recommendedName>
        <fullName evidence="3">CHRD domain-containing protein</fullName>
    </recommendedName>
</protein>
<gene>
    <name evidence="1" type="ORF">RM533_13625</name>
</gene>
<dbReference type="EMBL" id="JAVRHS010000033">
    <property type="protein sequence ID" value="MDT0577194.1"/>
    <property type="molecule type" value="Genomic_DNA"/>
</dbReference>
<proteinExistence type="predicted"/>
<name>A0ABU2ZKR1_9SPHN</name>
<reference evidence="1 2" key="1">
    <citation type="submission" date="2023-09" db="EMBL/GenBank/DDBJ databases">
        <authorList>
            <person name="Rey-Velasco X."/>
        </authorList>
    </citation>
    <scope>NUCLEOTIDE SEQUENCE [LARGE SCALE GENOMIC DNA]</scope>
    <source>
        <strain evidence="1 2">F390</strain>
    </source>
</reference>
<sequence length="167" mass="17411">FFYTSFTALNASGVSGVGFAAFDEETGTLTVTIRAAGLEADQVHPQHIHGFMAQDGTVAESMVPTLDVDDDDDGFIELMEGGQTYGPVLLDLTADGEFPTADENGVISFTQTYQLPEQDLGADPMLDLREFVLHGLSLVTGDGSNGGEADGTAGYKATLPVAAGSLD</sequence>
<feature type="non-terminal residue" evidence="1">
    <location>
        <position position="167"/>
    </location>
</feature>
<evidence type="ECO:0000313" key="1">
    <source>
        <dbReference type="EMBL" id="MDT0577194.1"/>
    </source>
</evidence>
<feature type="non-terminal residue" evidence="1">
    <location>
        <position position="1"/>
    </location>
</feature>
<comment type="caution">
    <text evidence="1">The sequence shown here is derived from an EMBL/GenBank/DDBJ whole genome shotgun (WGS) entry which is preliminary data.</text>
</comment>
<keyword evidence="2" id="KW-1185">Reference proteome</keyword>
<accession>A0ABU2ZKR1</accession>
<evidence type="ECO:0000313" key="2">
    <source>
        <dbReference type="Proteomes" id="UP001259803"/>
    </source>
</evidence>
<dbReference type="RefSeq" id="WP_311341769.1">
    <property type="nucleotide sequence ID" value="NZ_JAVRHS010000033.1"/>
</dbReference>
<dbReference type="Proteomes" id="UP001259803">
    <property type="component" value="Unassembled WGS sequence"/>
</dbReference>
<evidence type="ECO:0008006" key="3">
    <source>
        <dbReference type="Google" id="ProtNLM"/>
    </source>
</evidence>
<organism evidence="1 2">
    <name type="scientific">Croceicoccus esteveae</name>
    <dbReference type="NCBI Taxonomy" id="3075597"/>
    <lineage>
        <taxon>Bacteria</taxon>
        <taxon>Pseudomonadati</taxon>
        <taxon>Pseudomonadota</taxon>
        <taxon>Alphaproteobacteria</taxon>
        <taxon>Sphingomonadales</taxon>
        <taxon>Erythrobacteraceae</taxon>
        <taxon>Croceicoccus</taxon>
    </lineage>
</organism>